<protein>
    <submittedName>
        <fullName evidence="2">Uncharacterized protein</fullName>
    </submittedName>
</protein>
<dbReference type="EMBL" id="JBHRXP010000001">
    <property type="protein sequence ID" value="MFC3578844.1"/>
    <property type="molecule type" value="Genomic_DNA"/>
</dbReference>
<sequence>MDKKNWNKAGLAAVIMLAPGGFILGATLGLRYWQKRRAEKADTEVALQNDVAS</sequence>
<evidence type="ECO:0000256" key="1">
    <source>
        <dbReference type="SAM" id="Phobius"/>
    </source>
</evidence>
<accession>A0ABV7SPF2</accession>
<reference evidence="3" key="1">
    <citation type="journal article" date="2019" name="Int. J. Syst. Evol. Microbiol.">
        <title>The Global Catalogue of Microorganisms (GCM) 10K type strain sequencing project: providing services to taxonomists for standard genome sequencing and annotation.</title>
        <authorList>
            <consortium name="The Broad Institute Genomics Platform"/>
            <consortium name="The Broad Institute Genome Sequencing Center for Infectious Disease"/>
            <person name="Wu L."/>
            <person name="Ma J."/>
        </authorList>
    </citation>
    <scope>NUCLEOTIDE SEQUENCE [LARGE SCALE GENOMIC DNA]</scope>
    <source>
        <strain evidence="3">KCTC 42739</strain>
    </source>
</reference>
<keyword evidence="1" id="KW-0472">Membrane</keyword>
<comment type="caution">
    <text evidence="2">The sequence shown here is derived from an EMBL/GenBank/DDBJ whole genome shotgun (WGS) entry which is preliminary data.</text>
</comment>
<feature type="transmembrane region" description="Helical" evidence="1">
    <location>
        <begin position="12"/>
        <end position="33"/>
    </location>
</feature>
<evidence type="ECO:0000313" key="3">
    <source>
        <dbReference type="Proteomes" id="UP001595713"/>
    </source>
</evidence>
<keyword evidence="3" id="KW-1185">Reference proteome</keyword>
<proteinExistence type="predicted"/>
<evidence type="ECO:0000313" key="2">
    <source>
        <dbReference type="EMBL" id="MFC3578844.1"/>
    </source>
</evidence>
<name>A0ABV7SPF2_9SPHN</name>
<organism evidence="2 3">
    <name type="scientific">Sphingomonas hylomeconis</name>
    <dbReference type="NCBI Taxonomy" id="1395958"/>
    <lineage>
        <taxon>Bacteria</taxon>
        <taxon>Pseudomonadati</taxon>
        <taxon>Pseudomonadota</taxon>
        <taxon>Alphaproteobacteria</taxon>
        <taxon>Sphingomonadales</taxon>
        <taxon>Sphingomonadaceae</taxon>
        <taxon>Sphingomonas</taxon>
    </lineage>
</organism>
<keyword evidence="1" id="KW-0812">Transmembrane</keyword>
<gene>
    <name evidence="2" type="ORF">ACFONA_01600</name>
</gene>
<dbReference type="RefSeq" id="WP_261293754.1">
    <property type="nucleotide sequence ID" value="NZ_JANQBK010000004.1"/>
</dbReference>
<dbReference type="Proteomes" id="UP001595713">
    <property type="component" value="Unassembled WGS sequence"/>
</dbReference>
<keyword evidence="1" id="KW-1133">Transmembrane helix</keyword>